<dbReference type="RefSeq" id="XP_003109586.2">
    <property type="nucleotide sequence ID" value="XM_003109538.2"/>
</dbReference>
<organism evidence="2 3">
    <name type="scientific">Caenorhabditis remanei</name>
    <name type="common">Caenorhabditis vulgaris</name>
    <dbReference type="NCBI Taxonomy" id="31234"/>
    <lineage>
        <taxon>Eukaryota</taxon>
        <taxon>Metazoa</taxon>
        <taxon>Ecdysozoa</taxon>
        <taxon>Nematoda</taxon>
        <taxon>Chromadorea</taxon>
        <taxon>Rhabditida</taxon>
        <taxon>Rhabditina</taxon>
        <taxon>Rhabditomorpha</taxon>
        <taxon>Rhabditoidea</taxon>
        <taxon>Rhabditidae</taxon>
        <taxon>Peloderinae</taxon>
        <taxon>Caenorhabditis</taxon>
    </lineage>
</organism>
<dbReference type="GeneID" id="9803550"/>
<proteinExistence type="predicted"/>
<feature type="compositionally biased region" description="Basic and acidic residues" evidence="1">
    <location>
        <begin position="238"/>
        <end position="249"/>
    </location>
</feature>
<feature type="compositionally biased region" description="Basic and acidic residues" evidence="1">
    <location>
        <begin position="201"/>
        <end position="219"/>
    </location>
</feature>
<feature type="compositionally biased region" description="Acidic residues" evidence="1">
    <location>
        <begin position="220"/>
        <end position="232"/>
    </location>
</feature>
<reference evidence="2 3" key="1">
    <citation type="submission" date="2019-12" db="EMBL/GenBank/DDBJ databases">
        <title>Chromosome-level assembly of the Caenorhabditis remanei genome.</title>
        <authorList>
            <person name="Teterina A.A."/>
            <person name="Willis J.H."/>
            <person name="Phillips P.C."/>
        </authorList>
    </citation>
    <scope>NUCLEOTIDE SEQUENCE [LARGE SCALE GENOMIC DNA]</scope>
    <source>
        <strain evidence="2 3">PX506</strain>
        <tissue evidence="2">Whole organism</tissue>
    </source>
</reference>
<evidence type="ECO:0000313" key="2">
    <source>
        <dbReference type="EMBL" id="KAF1747196.1"/>
    </source>
</evidence>
<dbReference type="CTD" id="9803550"/>
<accession>A0A6A5FX82</accession>
<protein>
    <submittedName>
        <fullName evidence="2">Uncharacterized protein</fullName>
    </submittedName>
</protein>
<dbReference type="KEGG" id="crq:GCK72_023657"/>
<sequence length="261" mass="29592">MSLIIGKQRSVSLSCLVRSAVAMPVDLEHRIKNLDQVFHEQWSIFNKSNVIIKKSLENNIIGNWQHIDGILTVCERRIKTICGDYMRATSYEAMRIINTRMTDVLNVILPIKAFMEYAIKRCKEIEEEELIAAAEKLNFPDSNDLGAVEPVELEIEKEPISVELAPETKTESLEEDGPGVSKPQIDDKPLEVKNSAAKGMEFLEKNDSDVSKLDVQKELEIEDEELPPEENDLLLNENHNKPNGYEEKPKKKNGLLSCFGL</sequence>
<feature type="region of interest" description="Disordered" evidence="1">
    <location>
        <begin position="164"/>
        <end position="253"/>
    </location>
</feature>
<dbReference type="EMBL" id="WUAV01000006">
    <property type="protein sequence ID" value="KAF1747196.1"/>
    <property type="molecule type" value="Genomic_DNA"/>
</dbReference>
<dbReference type="Proteomes" id="UP000483820">
    <property type="component" value="Chromosome X"/>
</dbReference>
<comment type="caution">
    <text evidence="2">The sequence shown here is derived from an EMBL/GenBank/DDBJ whole genome shotgun (WGS) entry which is preliminary data.</text>
</comment>
<gene>
    <name evidence="2" type="ORF">GCK72_023657</name>
</gene>
<evidence type="ECO:0000256" key="1">
    <source>
        <dbReference type="SAM" id="MobiDB-lite"/>
    </source>
</evidence>
<name>A0A6A5FX82_CAERE</name>
<evidence type="ECO:0000313" key="3">
    <source>
        <dbReference type="Proteomes" id="UP000483820"/>
    </source>
</evidence>
<dbReference type="AlphaFoldDB" id="A0A6A5FX82"/>